<dbReference type="STRING" id="651661.SAMN05660293_05110"/>
<evidence type="ECO:0000256" key="1">
    <source>
        <dbReference type="SAM" id="SignalP"/>
    </source>
</evidence>
<evidence type="ECO:0000313" key="3">
    <source>
        <dbReference type="Proteomes" id="UP000190897"/>
    </source>
</evidence>
<dbReference type="EMBL" id="FUZA01000009">
    <property type="protein sequence ID" value="SKC17074.1"/>
    <property type="molecule type" value="Genomic_DNA"/>
</dbReference>
<proteinExistence type="predicted"/>
<evidence type="ECO:0008006" key="4">
    <source>
        <dbReference type="Google" id="ProtNLM"/>
    </source>
</evidence>
<keyword evidence="3" id="KW-1185">Reference proteome</keyword>
<dbReference type="Gene3D" id="3.30.110.170">
    <property type="entry name" value="Protein of unknown function (DUF541), domain 1"/>
    <property type="match status" value="1"/>
</dbReference>
<dbReference type="PANTHER" id="PTHR34387:SF1">
    <property type="entry name" value="PERIPLASMIC IMMUNOGENIC PROTEIN"/>
    <property type="match status" value="1"/>
</dbReference>
<organism evidence="2 3">
    <name type="scientific">Dyadobacter psychrophilus</name>
    <dbReference type="NCBI Taxonomy" id="651661"/>
    <lineage>
        <taxon>Bacteria</taxon>
        <taxon>Pseudomonadati</taxon>
        <taxon>Bacteroidota</taxon>
        <taxon>Cytophagia</taxon>
        <taxon>Cytophagales</taxon>
        <taxon>Spirosomataceae</taxon>
        <taxon>Dyadobacter</taxon>
    </lineage>
</organism>
<gene>
    <name evidence="2" type="ORF">SAMN05660293_05110</name>
</gene>
<sequence>MKAMKKIILSSLFAMSVLFPAFSQVKYEQQIVLPKIEVAGFAEMEIVPDEIYFSISLREYFEDEKSQKDKVVISTLEKQLLKAIADAGLPKEALSISGLGGYQNYTDKKKKPATFLESKQYELKVSSADKLDGILSKVESRGVQYANVARVDHSKREEYKKQVKIDALKAAKVKAEYLVASLDQKLGKVMEIKELDENLYFPQPVFAKANMRTFAQAESADAVVESDVQYQKIKISYRMQAAFEIK</sequence>
<dbReference type="Proteomes" id="UP000190897">
    <property type="component" value="Unassembled WGS sequence"/>
</dbReference>
<dbReference type="Gene3D" id="3.30.70.2970">
    <property type="entry name" value="Protein of unknown function (DUF541), domain 2"/>
    <property type="match status" value="1"/>
</dbReference>
<reference evidence="3" key="1">
    <citation type="submission" date="2017-02" db="EMBL/GenBank/DDBJ databases">
        <authorList>
            <person name="Varghese N."/>
            <person name="Submissions S."/>
        </authorList>
    </citation>
    <scope>NUCLEOTIDE SEQUENCE [LARGE SCALE GENOMIC DNA]</scope>
    <source>
        <strain evidence="3">DSM 22270</strain>
    </source>
</reference>
<evidence type="ECO:0000313" key="2">
    <source>
        <dbReference type="EMBL" id="SKC17074.1"/>
    </source>
</evidence>
<dbReference type="InterPro" id="IPR007497">
    <property type="entry name" value="SIMPL/DUF541"/>
</dbReference>
<feature type="chain" id="PRO_5012707678" description="Oxidative stress defense protein" evidence="1">
    <location>
        <begin position="24"/>
        <end position="246"/>
    </location>
</feature>
<dbReference type="GO" id="GO:0006974">
    <property type="term" value="P:DNA damage response"/>
    <property type="evidence" value="ECO:0007669"/>
    <property type="project" value="TreeGrafter"/>
</dbReference>
<feature type="signal peptide" evidence="1">
    <location>
        <begin position="1"/>
        <end position="23"/>
    </location>
</feature>
<keyword evidence="1" id="KW-0732">Signal</keyword>
<protein>
    <recommendedName>
        <fullName evidence="4">Oxidative stress defense protein</fullName>
    </recommendedName>
</protein>
<dbReference type="AlphaFoldDB" id="A0A1T5H8V9"/>
<dbReference type="Pfam" id="PF04402">
    <property type="entry name" value="SIMPL"/>
    <property type="match status" value="1"/>
</dbReference>
<dbReference type="PANTHER" id="PTHR34387">
    <property type="entry name" value="SLR1258 PROTEIN"/>
    <property type="match status" value="1"/>
</dbReference>
<name>A0A1T5H8V9_9BACT</name>
<dbReference type="InterPro" id="IPR052022">
    <property type="entry name" value="26kDa_periplasmic_antigen"/>
</dbReference>
<accession>A0A1T5H8V9</accession>